<protein>
    <recommendedName>
        <fullName evidence="4">Antitoxin</fullName>
    </recommendedName>
</protein>
<feature type="coiled-coil region" evidence="1">
    <location>
        <begin position="74"/>
        <end position="124"/>
    </location>
</feature>
<accession>A0A4Q0YIC6</accession>
<dbReference type="Proteomes" id="UP000290172">
    <property type="component" value="Unassembled WGS sequence"/>
</dbReference>
<sequence length="139" mass="16576">MEPLHYTSREMFSSTELIRKNKMIFDKLSKKEIDKAVILRDGKPSFMLLAFDEYEKLMNEYLSLKGNGKNKEEKISLEKKVSKYNEEIKIEEKVIEKEIGEEELANALEEIENLDLDYMDEKIEKTTKDEKEPLKEFWE</sequence>
<dbReference type="AlphaFoldDB" id="A0A4Q0YIC6"/>
<evidence type="ECO:0000313" key="2">
    <source>
        <dbReference type="EMBL" id="RXJ68621.1"/>
    </source>
</evidence>
<organism evidence="2 3">
    <name type="scientific">Halarcobacter ebronensis</name>
    <dbReference type="NCBI Taxonomy" id="1462615"/>
    <lineage>
        <taxon>Bacteria</taxon>
        <taxon>Pseudomonadati</taxon>
        <taxon>Campylobacterota</taxon>
        <taxon>Epsilonproteobacteria</taxon>
        <taxon>Campylobacterales</taxon>
        <taxon>Arcobacteraceae</taxon>
        <taxon>Halarcobacter</taxon>
    </lineage>
</organism>
<dbReference type="EMBL" id="PDKJ01000005">
    <property type="protein sequence ID" value="RXJ68621.1"/>
    <property type="molecule type" value="Genomic_DNA"/>
</dbReference>
<dbReference type="RefSeq" id="WP_128980603.1">
    <property type="nucleotide sequence ID" value="NZ_PDKJ01000005.1"/>
</dbReference>
<reference evidence="2 3" key="1">
    <citation type="submission" date="2017-10" db="EMBL/GenBank/DDBJ databases">
        <title>Genomics of the genus Arcobacter.</title>
        <authorList>
            <person name="Perez-Cataluna A."/>
            <person name="Figueras M.J."/>
        </authorList>
    </citation>
    <scope>NUCLEOTIDE SEQUENCE [LARGE SCALE GENOMIC DNA]</scope>
    <source>
        <strain evidence="2 3">CECT 8993</strain>
    </source>
</reference>
<proteinExistence type="predicted"/>
<evidence type="ECO:0000313" key="3">
    <source>
        <dbReference type="Proteomes" id="UP000290172"/>
    </source>
</evidence>
<comment type="caution">
    <text evidence="2">The sequence shown here is derived from an EMBL/GenBank/DDBJ whole genome shotgun (WGS) entry which is preliminary data.</text>
</comment>
<keyword evidence="1" id="KW-0175">Coiled coil</keyword>
<name>A0A4Q0YIC6_9BACT</name>
<evidence type="ECO:0008006" key="4">
    <source>
        <dbReference type="Google" id="ProtNLM"/>
    </source>
</evidence>
<gene>
    <name evidence="2" type="ORF">CRV08_07285</name>
</gene>
<evidence type="ECO:0000256" key="1">
    <source>
        <dbReference type="SAM" id="Coils"/>
    </source>
</evidence>